<evidence type="ECO:0000313" key="6">
    <source>
        <dbReference type="EMBL" id="AFM27197.1"/>
    </source>
</evidence>
<dbReference type="Proteomes" id="UP000006055">
    <property type="component" value="Chromosome"/>
</dbReference>
<keyword evidence="4" id="KW-0472">Membrane</keyword>
<comment type="similarity">
    <text evidence="1">Belongs to the glycosyltransferase 2 family.</text>
</comment>
<evidence type="ECO:0000256" key="1">
    <source>
        <dbReference type="ARBA" id="ARBA00006739"/>
    </source>
</evidence>
<feature type="transmembrane region" description="Helical" evidence="4">
    <location>
        <begin position="247"/>
        <end position="265"/>
    </location>
</feature>
<keyword evidence="4" id="KW-1133">Transmembrane helix</keyword>
<dbReference type="CDD" id="cd02525">
    <property type="entry name" value="Succinoglycan_BP_ExoA"/>
    <property type="match status" value="1"/>
</dbReference>
<dbReference type="Pfam" id="PF00535">
    <property type="entry name" value="Glycos_transf_2"/>
    <property type="match status" value="1"/>
</dbReference>
<dbReference type="SUPFAM" id="SSF53448">
    <property type="entry name" value="Nucleotide-diphospho-sugar transferases"/>
    <property type="match status" value="1"/>
</dbReference>
<dbReference type="AlphaFoldDB" id="I4CCA6"/>
<dbReference type="OrthoDB" id="9802632at2"/>
<dbReference type="RefSeq" id="WP_014812309.1">
    <property type="nucleotide sequence ID" value="NC_018025.1"/>
</dbReference>
<reference evidence="7" key="1">
    <citation type="submission" date="2012-06" db="EMBL/GenBank/DDBJ databases">
        <title>Complete sequence of chromosome of Desulfomonile tiedjei DSM 6799.</title>
        <authorList>
            <person name="Lucas S."/>
            <person name="Copeland A."/>
            <person name="Lapidus A."/>
            <person name="Glavina del Rio T."/>
            <person name="Dalin E."/>
            <person name="Tice H."/>
            <person name="Bruce D."/>
            <person name="Goodwin L."/>
            <person name="Pitluck S."/>
            <person name="Peters L."/>
            <person name="Ovchinnikova G."/>
            <person name="Zeytun A."/>
            <person name="Lu M."/>
            <person name="Kyrpides N."/>
            <person name="Mavromatis K."/>
            <person name="Ivanova N."/>
            <person name="Brettin T."/>
            <person name="Detter J.C."/>
            <person name="Han C."/>
            <person name="Larimer F."/>
            <person name="Land M."/>
            <person name="Hauser L."/>
            <person name="Markowitz V."/>
            <person name="Cheng J.-F."/>
            <person name="Hugenholtz P."/>
            <person name="Woyke T."/>
            <person name="Wu D."/>
            <person name="Spring S."/>
            <person name="Schroeder M."/>
            <person name="Brambilla E."/>
            <person name="Klenk H.-P."/>
            <person name="Eisen J.A."/>
        </authorList>
    </citation>
    <scope>NUCLEOTIDE SEQUENCE [LARGE SCALE GENOMIC DNA]</scope>
    <source>
        <strain evidence="7">ATCC 49306 / DSM 6799 / DCB-1</strain>
    </source>
</reference>
<feature type="transmembrane region" description="Helical" evidence="4">
    <location>
        <begin position="271"/>
        <end position="296"/>
    </location>
</feature>
<keyword evidence="2" id="KW-0328">Glycosyltransferase</keyword>
<dbReference type="eggNOG" id="COG1215">
    <property type="taxonomic scope" value="Bacteria"/>
</dbReference>
<evidence type="ECO:0000256" key="3">
    <source>
        <dbReference type="ARBA" id="ARBA00022679"/>
    </source>
</evidence>
<proteinExistence type="inferred from homology"/>
<dbReference type="GO" id="GO:0016757">
    <property type="term" value="F:glycosyltransferase activity"/>
    <property type="evidence" value="ECO:0007669"/>
    <property type="project" value="UniProtKB-KW"/>
</dbReference>
<accession>I4CCA6</accession>
<keyword evidence="4" id="KW-0812">Transmembrane</keyword>
<keyword evidence="3 6" id="KW-0808">Transferase</keyword>
<dbReference type="InterPro" id="IPR029044">
    <property type="entry name" value="Nucleotide-diphossugar_trans"/>
</dbReference>
<keyword evidence="7" id="KW-1185">Reference proteome</keyword>
<dbReference type="KEGG" id="dti:Desti_4570"/>
<gene>
    <name evidence="6" type="ordered locus">Desti_4570</name>
</gene>
<dbReference type="Gene3D" id="3.90.550.10">
    <property type="entry name" value="Spore Coat Polysaccharide Biosynthesis Protein SpsA, Chain A"/>
    <property type="match status" value="1"/>
</dbReference>
<dbReference type="STRING" id="706587.Desti_4570"/>
<evidence type="ECO:0000256" key="2">
    <source>
        <dbReference type="ARBA" id="ARBA00022676"/>
    </source>
</evidence>
<dbReference type="EMBL" id="CP003360">
    <property type="protein sequence ID" value="AFM27197.1"/>
    <property type="molecule type" value="Genomic_DNA"/>
</dbReference>
<sequence>MNEKLSIIVPCRNEVEYIDAFMTSILSQEVPEEIDELEVLIVDGMSEDGTTEKILEFIRKDSRIVLIENPCKTTSKGLNLALMQASGIYIVRMDVHTEYAPDYIKMCLKELLRTGADNVGGAARVKAEGYVQAAIGLAYKSKFSTGGAKFHNEHHEGYVDTVPYGCWHKHTLARMGYFDEELIRNQDDELNLRIIRNGGKIFQSNSIRSWYYPRNSIIALFNQYQQYGYWKVRIMQKHRTSAAGRHLVPAIFTLALLVTAFLTVIDCACAPILIGLTAIYLGSSLIASILSCNVLGKIKYLPIMPIIFAAYHFGYALGFLIGLADFGLFSGRSGQYFTELTRTVRKTSRN</sequence>
<feature type="domain" description="Glycosyltransferase 2-like" evidence="5">
    <location>
        <begin position="6"/>
        <end position="133"/>
    </location>
</feature>
<organism evidence="6 7">
    <name type="scientific">Desulfomonile tiedjei (strain ATCC 49306 / DSM 6799 / DCB-1)</name>
    <dbReference type="NCBI Taxonomy" id="706587"/>
    <lineage>
        <taxon>Bacteria</taxon>
        <taxon>Pseudomonadati</taxon>
        <taxon>Thermodesulfobacteriota</taxon>
        <taxon>Desulfomonilia</taxon>
        <taxon>Desulfomonilales</taxon>
        <taxon>Desulfomonilaceae</taxon>
        <taxon>Desulfomonile</taxon>
    </lineage>
</organism>
<evidence type="ECO:0000313" key="7">
    <source>
        <dbReference type="Proteomes" id="UP000006055"/>
    </source>
</evidence>
<protein>
    <submittedName>
        <fullName evidence="6">Glycosyl transferase</fullName>
    </submittedName>
</protein>
<feature type="transmembrane region" description="Helical" evidence="4">
    <location>
        <begin position="308"/>
        <end position="329"/>
    </location>
</feature>
<dbReference type="PANTHER" id="PTHR43630">
    <property type="entry name" value="POLY-BETA-1,6-N-ACETYL-D-GLUCOSAMINE SYNTHASE"/>
    <property type="match status" value="1"/>
</dbReference>
<dbReference type="PANTHER" id="PTHR43630:SF1">
    <property type="entry name" value="POLY-BETA-1,6-N-ACETYL-D-GLUCOSAMINE SYNTHASE"/>
    <property type="match status" value="1"/>
</dbReference>
<evidence type="ECO:0000256" key="4">
    <source>
        <dbReference type="SAM" id="Phobius"/>
    </source>
</evidence>
<dbReference type="HOGENOM" id="CLU_025996_19_0_7"/>
<dbReference type="InterPro" id="IPR001173">
    <property type="entry name" value="Glyco_trans_2-like"/>
</dbReference>
<name>I4CCA6_DESTA</name>
<evidence type="ECO:0000259" key="5">
    <source>
        <dbReference type="Pfam" id="PF00535"/>
    </source>
</evidence>